<evidence type="ECO:0008006" key="6">
    <source>
        <dbReference type="Google" id="ProtNLM"/>
    </source>
</evidence>
<organism evidence="4 5">
    <name type="scientific">Sphingomonas lenta</name>
    <dbReference type="NCBI Taxonomy" id="1141887"/>
    <lineage>
        <taxon>Bacteria</taxon>
        <taxon>Pseudomonadati</taxon>
        <taxon>Pseudomonadota</taxon>
        <taxon>Alphaproteobacteria</taxon>
        <taxon>Sphingomonadales</taxon>
        <taxon>Sphingomonadaceae</taxon>
        <taxon>Sphingomonas</taxon>
    </lineage>
</organism>
<reference evidence="5" key="1">
    <citation type="submission" date="2017-09" db="EMBL/GenBank/DDBJ databases">
        <authorList>
            <person name="Feng G."/>
            <person name="Zhu H."/>
        </authorList>
    </citation>
    <scope>NUCLEOTIDE SEQUENCE [LARGE SCALE GENOMIC DNA]</scope>
    <source>
        <strain evidence="5">1PNM-20</strain>
    </source>
</reference>
<evidence type="ECO:0000256" key="3">
    <source>
        <dbReference type="SAM" id="MobiDB-lite"/>
    </source>
</evidence>
<proteinExistence type="predicted"/>
<name>A0A2A2SIJ3_9SPHN</name>
<keyword evidence="2" id="KW-0378">Hydrolase</keyword>
<dbReference type="InterPro" id="IPR050955">
    <property type="entry name" value="Plant_Biomass_Hydrol_Est"/>
</dbReference>
<dbReference type="Gene3D" id="3.40.50.1820">
    <property type="entry name" value="alpha/beta hydrolase"/>
    <property type="match status" value="1"/>
</dbReference>
<evidence type="ECO:0000313" key="4">
    <source>
        <dbReference type="EMBL" id="PAX09097.1"/>
    </source>
</evidence>
<dbReference type="EMBL" id="NSLI01000002">
    <property type="protein sequence ID" value="PAX09097.1"/>
    <property type="molecule type" value="Genomic_DNA"/>
</dbReference>
<dbReference type="PANTHER" id="PTHR43037">
    <property type="entry name" value="UNNAMED PRODUCT-RELATED"/>
    <property type="match status" value="1"/>
</dbReference>
<dbReference type="AlphaFoldDB" id="A0A2A2SIJ3"/>
<evidence type="ECO:0000256" key="1">
    <source>
        <dbReference type="ARBA" id="ARBA00022729"/>
    </source>
</evidence>
<gene>
    <name evidence="4" type="ORF">CKY28_07180</name>
</gene>
<evidence type="ECO:0000313" key="5">
    <source>
        <dbReference type="Proteomes" id="UP000218151"/>
    </source>
</evidence>
<dbReference type="GO" id="GO:0016787">
    <property type="term" value="F:hydrolase activity"/>
    <property type="evidence" value="ECO:0007669"/>
    <property type="project" value="UniProtKB-KW"/>
</dbReference>
<protein>
    <recommendedName>
        <fullName evidence="6">Esterase</fullName>
    </recommendedName>
</protein>
<accession>A0A2A2SIJ3</accession>
<dbReference type="PANTHER" id="PTHR43037:SF1">
    <property type="entry name" value="BLL1128 PROTEIN"/>
    <property type="match status" value="1"/>
</dbReference>
<dbReference type="SUPFAM" id="SSF53474">
    <property type="entry name" value="alpha/beta-Hydrolases"/>
    <property type="match status" value="2"/>
</dbReference>
<dbReference type="RefSeq" id="WP_095997595.1">
    <property type="nucleotide sequence ID" value="NZ_NSLI01000002.1"/>
</dbReference>
<dbReference type="NCBIfam" id="TIGR01840">
    <property type="entry name" value="esterase_phb"/>
    <property type="match status" value="1"/>
</dbReference>
<dbReference type="InterPro" id="IPR029058">
    <property type="entry name" value="AB_hydrolase_fold"/>
</dbReference>
<keyword evidence="1" id="KW-0732">Signal</keyword>
<dbReference type="Proteomes" id="UP000218151">
    <property type="component" value="Unassembled WGS sequence"/>
</dbReference>
<feature type="region of interest" description="Disordered" evidence="3">
    <location>
        <begin position="332"/>
        <end position="363"/>
    </location>
</feature>
<dbReference type="Pfam" id="PF10503">
    <property type="entry name" value="Esterase_PHB"/>
    <property type="match status" value="1"/>
</dbReference>
<sequence length="378" mass="40005">MRSLSQNISRLAAARAGDPGSPGVIDRLADLPSFGSNPGALRARVHVPADLRPGAPLVVVLHGCTQTAAGYDHGSGWSTLADRHGFALLFPEQVRANNPNLCFNWFVPGDIGRKGGEAESIASMVKAMLDEHDLDRGRVFITGLSAGGAMTAVMLAAYPELFAGGAIIGGLPYGCASDIPEALRQMRERRSSDGPSLAAAVRRAASGHEGPWPTLSLWHGTADTIVDVTNMDRLGRQWRHLHGIEEAAPVVTRGPGSEHRIWLTPDGDHLVEEWRIIGMGHGVPLDPTGSDRLGVAGPYMLDIGISSTAHIARSWGLVTRDVAADLLVQKTKSDLQSPVAPEHPRGGPVSDRGPLPAAAPGTIQQTIERALRSAGLMR</sequence>
<dbReference type="OrthoDB" id="9767239at2"/>
<comment type="caution">
    <text evidence="4">The sequence shown here is derived from an EMBL/GenBank/DDBJ whole genome shotgun (WGS) entry which is preliminary data.</text>
</comment>
<dbReference type="InterPro" id="IPR010126">
    <property type="entry name" value="Esterase_phb"/>
</dbReference>
<evidence type="ECO:0000256" key="2">
    <source>
        <dbReference type="ARBA" id="ARBA00022801"/>
    </source>
</evidence>
<dbReference type="GO" id="GO:0005576">
    <property type="term" value="C:extracellular region"/>
    <property type="evidence" value="ECO:0007669"/>
    <property type="project" value="InterPro"/>
</dbReference>
<keyword evidence="5" id="KW-1185">Reference proteome</keyword>